<dbReference type="EMBL" id="BAAAGF010000001">
    <property type="protein sequence ID" value="GAA0738002.1"/>
    <property type="molecule type" value="Genomic_DNA"/>
</dbReference>
<comment type="caution">
    <text evidence="3">The sequence shown here is derived from an EMBL/GenBank/DDBJ whole genome shotgun (WGS) entry which is preliminary data.</text>
</comment>
<protein>
    <recommendedName>
        <fullName evidence="2">Secretion system C-terminal sorting domain-containing protein</fullName>
    </recommendedName>
</protein>
<organism evidence="3 4">
    <name type="scientific">Gaetbulibacter jejuensis</name>
    <dbReference type="NCBI Taxonomy" id="584607"/>
    <lineage>
        <taxon>Bacteria</taxon>
        <taxon>Pseudomonadati</taxon>
        <taxon>Bacteroidota</taxon>
        <taxon>Flavobacteriia</taxon>
        <taxon>Flavobacteriales</taxon>
        <taxon>Flavobacteriaceae</taxon>
        <taxon>Gaetbulibacter</taxon>
    </lineage>
</organism>
<dbReference type="RefSeq" id="WP_343795586.1">
    <property type="nucleotide sequence ID" value="NZ_BAAAGF010000001.1"/>
</dbReference>
<dbReference type="InterPro" id="IPR026444">
    <property type="entry name" value="Secre_tail"/>
</dbReference>
<evidence type="ECO:0000259" key="2">
    <source>
        <dbReference type="Pfam" id="PF18962"/>
    </source>
</evidence>
<evidence type="ECO:0000313" key="4">
    <source>
        <dbReference type="Proteomes" id="UP001500736"/>
    </source>
</evidence>
<reference evidence="3 4" key="1">
    <citation type="journal article" date="2019" name="Int. J. Syst. Evol. Microbiol.">
        <title>The Global Catalogue of Microorganisms (GCM) 10K type strain sequencing project: providing services to taxonomists for standard genome sequencing and annotation.</title>
        <authorList>
            <consortium name="The Broad Institute Genomics Platform"/>
            <consortium name="The Broad Institute Genome Sequencing Center for Infectious Disease"/>
            <person name="Wu L."/>
            <person name="Ma J."/>
        </authorList>
    </citation>
    <scope>NUCLEOTIDE SEQUENCE [LARGE SCALE GENOMIC DNA]</scope>
    <source>
        <strain evidence="3 4">JCM 15976</strain>
    </source>
</reference>
<feature type="domain" description="Secretion system C-terminal sorting" evidence="2">
    <location>
        <begin position="654"/>
        <end position="715"/>
    </location>
</feature>
<proteinExistence type="predicted"/>
<gene>
    <name evidence="3" type="ORF">GCM10009431_05450</name>
</gene>
<dbReference type="Proteomes" id="UP001500736">
    <property type="component" value="Unassembled WGS sequence"/>
</dbReference>
<dbReference type="Pfam" id="PF18962">
    <property type="entry name" value="Por_Secre_tail"/>
    <property type="match status" value="1"/>
</dbReference>
<evidence type="ECO:0000313" key="3">
    <source>
        <dbReference type="EMBL" id="GAA0738002.1"/>
    </source>
</evidence>
<sequence length="718" mass="77647">MIIKLLNLRVIRVLTIAFCFGVLTQAKALAYTVSVPSISGFSYEYENGPSAAQFFLVSDAFSLSRPYTITAPTGYEVSTNENSGYSSEITIPGALISSGSVIVYIRLESGLVIGNYNGTIAISAPELLPNPSVSESVSVSGEVVRHSTTWNGTSWSNSQPNENSIVEINADYITNLQGNINSWSLQVNAGHTLSVGDNTHVSVTTDVVVDGTITVAHYGAFVQVEDTGTFTVNVGGTSNVVKQTAQLNNWYNYTYWSSPVVGETAGDALSSSQYRFVYNAQNYLDVLDEIGNTGTYVAGHDNIDDDGNDWQSISDATVLQPGTGYAATHTASGFSSGTSYPYTFSGPFNTGDITTPIYYNGDNGDNDWNMIGNPYPSAISVDAFFTENTGVVSNAVYLWSQASPPSGNNTGNETLNFNTNDYAVINGSGQIAGGSGIVPCRYIPSGQSFFIQGLANANVTFTNSMRMGDDISNNQFFRDAGSCSPSAESRLWVNLTNNNGAFNQTLVAYVNGATDGEDSSFYDAEKNLASGANAYLYSLINETDVHKLAIQGKAPSTLTENEIIPLGFIATEDAQFTISIPQLEGDFLNTNTIYLRDNFLSIEHDLSSADYTFNAIAGEHDNRFEIVFTENSTLSVSEAEINDFSIYNLDRTSIKVKHKTQDIAQVKLYTVLGQVVNETKANNNEVVINTSQLSKGNYIIETTLTNHTRLTKKFIKQF</sequence>
<dbReference type="NCBIfam" id="TIGR04183">
    <property type="entry name" value="Por_Secre_tail"/>
    <property type="match status" value="1"/>
</dbReference>
<accession>A0ABN1JFJ5</accession>
<evidence type="ECO:0000256" key="1">
    <source>
        <dbReference type="ARBA" id="ARBA00022729"/>
    </source>
</evidence>
<keyword evidence="4" id="KW-1185">Reference proteome</keyword>
<name>A0ABN1JFJ5_9FLAO</name>
<keyword evidence="1" id="KW-0732">Signal</keyword>